<dbReference type="InterPro" id="IPR013328">
    <property type="entry name" value="6PGD_dom2"/>
</dbReference>
<dbReference type="GO" id="GO:0019594">
    <property type="term" value="P:mannitol metabolic process"/>
    <property type="evidence" value="ECO:0007669"/>
    <property type="project" value="InterPro"/>
</dbReference>
<feature type="domain" description="Mannitol dehydrogenase C-terminal" evidence="8">
    <location>
        <begin position="293"/>
        <end position="465"/>
    </location>
</feature>
<feature type="domain" description="Mannitol dehydrogenase N-terminal" evidence="7">
    <location>
        <begin position="32"/>
        <end position="284"/>
    </location>
</feature>
<dbReference type="Gene3D" id="3.40.50.720">
    <property type="entry name" value="NAD(P)-binding Rossmann-like Domain"/>
    <property type="match status" value="1"/>
</dbReference>
<dbReference type="PRINTS" id="PR00084">
    <property type="entry name" value="MTLDHDRGNASE"/>
</dbReference>
<evidence type="ECO:0000259" key="7">
    <source>
        <dbReference type="Pfam" id="PF01232"/>
    </source>
</evidence>
<protein>
    <recommendedName>
        <fullName evidence="3">Mannitol-1-phosphate 5-dehydrogenase</fullName>
        <ecNumber evidence="2">1.1.1.17</ecNumber>
    </recommendedName>
</protein>
<dbReference type="EMBL" id="JDYK01000003">
    <property type="protein sequence ID" value="EWS82097.1"/>
    <property type="molecule type" value="Genomic_DNA"/>
</dbReference>
<dbReference type="InterPro" id="IPR013131">
    <property type="entry name" value="Mannitol_DH_N"/>
</dbReference>
<evidence type="ECO:0000259" key="8">
    <source>
        <dbReference type="Pfam" id="PF08125"/>
    </source>
</evidence>
<dbReference type="Pfam" id="PF08125">
    <property type="entry name" value="Mannitol_dh_C"/>
    <property type="match status" value="1"/>
</dbReference>
<dbReference type="InterPro" id="IPR036291">
    <property type="entry name" value="NAD(P)-bd_dom_sf"/>
</dbReference>
<evidence type="ECO:0000256" key="4">
    <source>
        <dbReference type="ARBA" id="ARBA00023002"/>
    </source>
</evidence>
<evidence type="ECO:0000256" key="3">
    <source>
        <dbReference type="ARBA" id="ARBA00016219"/>
    </source>
</evidence>
<dbReference type="SUPFAM" id="SSF48179">
    <property type="entry name" value="6-phosphogluconate dehydrogenase C-terminal domain-like"/>
    <property type="match status" value="1"/>
</dbReference>
<comment type="similarity">
    <text evidence="1">Belongs to the mannitol dehydrogenase family.</text>
</comment>
<dbReference type="Pfam" id="PF01232">
    <property type="entry name" value="Mannitol_dh"/>
    <property type="match status" value="1"/>
</dbReference>
<dbReference type="OrthoDB" id="271711at2"/>
<dbReference type="InterPro" id="IPR000669">
    <property type="entry name" value="Mannitol_DH"/>
</dbReference>
<evidence type="ECO:0000256" key="5">
    <source>
        <dbReference type="ARBA" id="ARBA00023027"/>
    </source>
</evidence>
<evidence type="ECO:0000256" key="1">
    <source>
        <dbReference type="ARBA" id="ARBA00006541"/>
    </source>
</evidence>
<dbReference type="STRING" id="396014.BF93_10625"/>
<dbReference type="AlphaFoldDB" id="Z9JWF6"/>
<dbReference type="PANTHER" id="PTHR43362">
    <property type="entry name" value="MANNITOL DEHYDROGENASE DSF1-RELATED"/>
    <property type="match status" value="1"/>
</dbReference>
<dbReference type="PATRIC" id="fig|396014.3.peg.636"/>
<evidence type="ECO:0000256" key="2">
    <source>
        <dbReference type="ARBA" id="ARBA00012939"/>
    </source>
</evidence>
<dbReference type="InterPro" id="IPR008927">
    <property type="entry name" value="6-PGluconate_DH-like_C_sf"/>
</dbReference>
<keyword evidence="10" id="KW-1185">Reference proteome</keyword>
<dbReference type="HOGENOM" id="CLU_027324_0_0_11"/>
<dbReference type="EC" id="1.1.1.17" evidence="2"/>
<dbReference type="Gene3D" id="1.10.1040.10">
    <property type="entry name" value="N-(1-d-carboxylethyl)-l-norvaline Dehydrogenase, domain 2"/>
    <property type="match status" value="1"/>
</dbReference>
<dbReference type="SUPFAM" id="SSF51735">
    <property type="entry name" value="NAD(P)-binding Rossmann-fold domains"/>
    <property type="match status" value="1"/>
</dbReference>
<comment type="catalytic activity">
    <reaction evidence="6">
        <text>D-mannitol 1-phosphate + NAD(+) = beta-D-fructose 6-phosphate + NADH + H(+)</text>
        <dbReference type="Rhea" id="RHEA:19661"/>
        <dbReference type="ChEBI" id="CHEBI:15378"/>
        <dbReference type="ChEBI" id="CHEBI:57540"/>
        <dbReference type="ChEBI" id="CHEBI:57634"/>
        <dbReference type="ChEBI" id="CHEBI:57945"/>
        <dbReference type="ChEBI" id="CHEBI:61381"/>
        <dbReference type="EC" id="1.1.1.17"/>
    </reaction>
</comment>
<proteinExistence type="inferred from homology"/>
<organism evidence="9 10">
    <name type="scientific">Brachybacterium phenoliresistens</name>
    <dbReference type="NCBI Taxonomy" id="396014"/>
    <lineage>
        <taxon>Bacteria</taxon>
        <taxon>Bacillati</taxon>
        <taxon>Actinomycetota</taxon>
        <taxon>Actinomycetes</taxon>
        <taxon>Micrococcales</taxon>
        <taxon>Dermabacteraceae</taxon>
        <taxon>Brachybacterium</taxon>
    </lineage>
</organism>
<comment type="caution">
    <text evidence="9">The sequence shown here is derived from an EMBL/GenBank/DDBJ whole genome shotgun (WGS) entry which is preliminary data.</text>
</comment>
<name>Z9JWF6_9MICO</name>
<dbReference type="GO" id="GO:0008926">
    <property type="term" value="F:mannitol-1-phosphate 5-dehydrogenase activity"/>
    <property type="evidence" value="ECO:0007669"/>
    <property type="project" value="UniProtKB-EC"/>
</dbReference>
<dbReference type="PROSITE" id="PS00974">
    <property type="entry name" value="MANNITOL_DHGENASE"/>
    <property type="match status" value="1"/>
</dbReference>
<dbReference type="RefSeq" id="WP_038370643.1">
    <property type="nucleotide sequence ID" value="NZ_KK069989.1"/>
</dbReference>
<evidence type="ECO:0000313" key="10">
    <source>
        <dbReference type="Proteomes" id="UP000023067"/>
    </source>
</evidence>
<dbReference type="InterPro" id="IPR050988">
    <property type="entry name" value="Mannitol_DH/Oxidoreductase"/>
</dbReference>
<evidence type="ECO:0000313" key="9">
    <source>
        <dbReference type="EMBL" id="EWS82097.1"/>
    </source>
</evidence>
<sequence>MTRLDRTSLPTLTPREDLVLPSHLPADGAPSGIVHFGIGAFHRAHQAVITQAAMEATGDDSWWITGVTQRSDSVRRQLAPQDGLYTVLEKSPAGAKAQVISAVREVIFPAEQQDRLDALLADPALRIITLTVTEKGYRRRADGRLDLSDPLVAADIAGGAGAAPASAVGRLARGLQGRARAGGAPITVVCCDNLTANGEVLERLVRDFAEALPAAEAEELTAFLDAHVRFPSTMVDRIVPATTDADRTEGRAILGLEDAGLVVAEPFLQWVVEDSFAGERPAWEQGGAQLTADVAPFELMKLRTLNGAHSTLAYLGALRGHETIAESVADPQVLQAARDLIAQDVIPTLTAPDGTDLVAYGETVLERFANPALAHRTVQIAMDGSQKLPLRLLGTIRDRRTAGAEPLAAARGVAAWMAYVASDLPLDDPIADRLAQLARGRTDAGAIVENLLGVREVFGEDLPADAWLRGVLRDEVACLLAR</sequence>
<dbReference type="eggNOG" id="COG0246">
    <property type="taxonomic scope" value="Bacteria"/>
</dbReference>
<evidence type="ECO:0000256" key="6">
    <source>
        <dbReference type="ARBA" id="ARBA00048615"/>
    </source>
</evidence>
<dbReference type="InterPro" id="IPR023027">
    <property type="entry name" value="Mannitol_DH_CS"/>
</dbReference>
<accession>Z9JWF6</accession>
<keyword evidence="5" id="KW-0520">NAD</keyword>
<keyword evidence="4" id="KW-0560">Oxidoreductase</keyword>
<dbReference type="PANTHER" id="PTHR43362:SF1">
    <property type="entry name" value="MANNITOL DEHYDROGENASE 2-RELATED"/>
    <property type="match status" value="1"/>
</dbReference>
<dbReference type="InterPro" id="IPR013118">
    <property type="entry name" value="Mannitol_DH_C"/>
</dbReference>
<gene>
    <name evidence="9" type="ORF">BF93_10625</name>
</gene>
<dbReference type="Proteomes" id="UP000023067">
    <property type="component" value="Unassembled WGS sequence"/>
</dbReference>
<reference evidence="9 10" key="1">
    <citation type="submission" date="2014-02" db="EMBL/GenBank/DDBJ databases">
        <title>Genome sequence of Brachybacterium phenoliresistens strain W13A50.</title>
        <authorList>
            <person name="Wang X."/>
        </authorList>
    </citation>
    <scope>NUCLEOTIDE SEQUENCE [LARGE SCALE GENOMIC DNA]</scope>
    <source>
        <strain evidence="9 10">W13A50</strain>
    </source>
</reference>